<dbReference type="HOGENOM" id="CLU_1679021_0_0_1"/>
<name>A0A0C3A6J3_SERVB</name>
<keyword evidence="2" id="KW-1185">Reference proteome</keyword>
<organism evidence="1 2">
    <name type="scientific">Serendipita vermifera MAFF 305830</name>
    <dbReference type="NCBI Taxonomy" id="933852"/>
    <lineage>
        <taxon>Eukaryota</taxon>
        <taxon>Fungi</taxon>
        <taxon>Dikarya</taxon>
        <taxon>Basidiomycota</taxon>
        <taxon>Agaricomycotina</taxon>
        <taxon>Agaricomycetes</taxon>
        <taxon>Sebacinales</taxon>
        <taxon>Serendipitaceae</taxon>
        <taxon>Serendipita</taxon>
    </lineage>
</organism>
<evidence type="ECO:0000313" key="2">
    <source>
        <dbReference type="Proteomes" id="UP000054097"/>
    </source>
</evidence>
<dbReference type="Proteomes" id="UP000054097">
    <property type="component" value="Unassembled WGS sequence"/>
</dbReference>
<gene>
    <name evidence="1" type="ORF">M408DRAFT_30507</name>
</gene>
<dbReference type="EMBL" id="KN824454">
    <property type="protein sequence ID" value="KIM20255.1"/>
    <property type="molecule type" value="Genomic_DNA"/>
</dbReference>
<accession>A0A0C3A6J3</accession>
<protein>
    <submittedName>
        <fullName evidence="1">Uncharacterized protein</fullName>
    </submittedName>
</protein>
<reference evidence="2" key="2">
    <citation type="submission" date="2015-01" db="EMBL/GenBank/DDBJ databases">
        <title>Evolutionary Origins and Diversification of the Mycorrhizal Mutualists.</title>
        <authorList>
            <consortium name="DOE Joint Genome Institute"/>
            <consortium name="Mycorrhizal Genomics Consortium"/>
            <person name="Kohler A."/>
            <person name="Kuo A."/>
            <person name="Nagy L.G."/>
            <person name="Floudas D."/>
            <person name="Copeland A."/>
            <person name="Barry K.W."/>
            <person name="Cichocki N."/>
            <person name="Veneault-Fourrey C."/>
            <person name="LaButti K."/>
            <person name="Lindquist E.A."/>
            <person name="Lipzen A."/>
            <person name="Lundell T."/>
            <person name="Morin E."/>
            <person name="Murat C."/>
            <person name="Riley R."/>
            <person name="Ohm R."/>
            <person name="Sun H."/>
            <person name="Tunlid A."/>
            <person name="Henrissat B."/>
            <person name="Grigoriev I.V."/>
            <person name="Hibbett D.S."/>
            <person name="Martin F."/>
        </authorList>
    </citation>
    <scope>NUCLEOTIDE SEQUENCE [LARGE SCALE GENOMIC DNA]</scope>
    <source>
        <strain evidence="2">MAFF 305830</strain>
    </source>
</reference>
<reference evidence="1 2" key="1">
    <citation type="submission" date="2014-04" db="EMBL/GenBank/DDBJ databases">
        <authorList>
            <consortium name="DOE Joint Genome Institute"/>
            <person name="Kuo A."/>
            <person name="Zuccaro A."/>
            <person name="Kohler A."/>
            <person name="Nagy L.G."/>
            <person name="Floudas D."/>
            <person name="Copeland A."/>
            <person name="Barry K.W."/>
            <person name="Cichocki N."/>
            <person name="Veneault-Fourrey C."/>
            <person name="LaButti K."/>
            <person name="Lindquist E.A."/>
            <person name="Lipzen A."/>
            <person name="Lundell T."/>
            <person name="Morin E."/>
            <person name="Murat C."/>
            <person name="Sun H."/>
            <person name="Tunlid A."/>
            <person name="Henrissat B."/>
            <person name="Grigoriev I.V."/>
            <person name="Hibbett D.S."/>
            <person name="Martin F."/>
            <person name="Nordberg H.P."/>
            <person name="Cantor M.N."/>
            <person name="Hua S.X."/>
        </authorList>
    </citation>
    <scope>NUCLEOTIDE SEQUENCE [LARGE SCALE GENOMIC DNA]</scope>
    <source>
        <strain evidence="1 2">MAFF 305830</strain>
    </source>
</reference>
<dbReference type="AlphaFoldDB" id="A0A0C3A6J3"/>
<evidence type="ECO:0000313" key="1">
    <source>
        <dbReference type="EMBL" id="KIM20255.1"/>
    </source>
</evidence>
<sequence length="157" mass="17955">MFLPDFWCKEIDPSQNSVTPSAVWWQWQDPSKKVLEAINKEGHLRIETVCKEVEYVVVLVKKGETESGIPIDVPRTNRPRAFDYFQKLFPEYVVSRVCRLHGAEAANEVFDNRSFRHQTNPLFVELRSQVPKTNTPVIGFTNAATNMDKGKGKSVTT</sequence>
<proteinExistence type="predicted"/>